<dbReference type="BioCyc" id="CORYNE:G18NG-9922-MONOMER"/>
<reference evidence="2" key="1">
    <citation type="journal article" date="2003" name="Appl. Microbiol. Biotechnol.">
        <title>The Corynebacterium glutamicum genome: features and impacts on biotechnological processes.</title>
        <authorList>
            <person name="Ikeda M."/>
            <person name="Nakagawa S."/>
        </authorList>
    </citation>
    <scope>NUCLEOTIDE SEQUENCE [LARGE SCALE GENOMIC DNA]</scope>
    <source>
        <strain evidence="2">ATCC 13032 / DSM 20300 / BCRC 11384 / JCM 1318 / LMG 3730 / NCIMB 10025</strain>
    </source>
</reference>
<accession>Q8NTE2</accession>
<keyword evidence="2" id="KW-1185">Reference proteome</keyword>
<dbReference type="KEGG" id="cgl:Cgl0365"/>
<dbReference type="HOGENOM" id="CLU_2842354_0_0_11"/>
<sequence>MHPGAVGFPYLILEWKKMKNTHIRAQMGTEMQVFYVRSKHRAVLEQADAVGKITECGGSSMQAVT</sequence>
<evidence type="ECO:0000313" key="1">
    <source>
        <dbReference type="EMBL" id="BAB97758.1"/>
    </source>
</evidence>
<name>Q8NTE2_CORGL</name>
<organism evidence="1 2">
    <name type="scientific">Corynebacterium glutamicum (strain ATCC 13032 / DSM 20300 / JCM 1318 / BCRC 11384 / CCUG 27702 / LMG 3730 / NBRC 12168 / NCIMB 10025 / NRRL B-2784 / 534)</name>
    <dbReference type="NCBI Taxonomy" id="196627"/>
    <lineage>
        <taxon>Bacteria</taxon>
        <taxon>Bacillati</taxon>
        <taxon>Actinomycetota</taxon>
        <taxon>Actinomycetes</taxon>
        <taxon>Mycobacteriales</taxon>
        <taxon>Corynebacteriaceae</taxon>
        <taxon>Corynebacterium</taxon>
    </lineage>
</organism>
<dbReference type="AlphaFoldDB" id="Q8NTE2"/>
<evidence type="ECO:0000313" key="2">
    <source>
        <dbReference type="Proteomes" id="UP000000582"/>
    </source>
</evidence>
<dbReference type="Proteomes" id="UP000000582">
    <property type="component" value="Chromosome"/>
</dbReference>
<proteinExistence type="predicted"/>
<protein>
    <submittedName>
        <fullName evidence="1">Uncharacterized protein</fullName>
    </submittedName>
</protein>
<dbReference type="EMBL" id="BA000036">
    <property type="protein sequence ID" value="BAB97758.1"/>
    <property type="molecule type" value="Genomic_DNA"/>
</dbReference>
<gene>
    <name evidence="1" type="ordered locus">Cgl0365</name>
</gene>